<dbReference type="RefSeq" id="XP_065656926.1">
    <property type="nucleotide sequence ID" value="XM_065800854.1"/>
</dbReference>
<dbReference type="PANTHER" id="PTHR22999:SF40">
    <property type="entry name" value="PX DOMAIN-CONTAINING PROTEIN KINASE-LIKE PROTEIN"/>
    <property type="match status" value="1"/>
</dbReference>
<dbReference type="Pfam" id="PF00787">
    <property type="entry name" value="PX"/>
    <property type="match status" value="1"/>
</dbReference>
<dbReference type="Gene3D" id="3.30.1520.10">
    <property type="entry name" value="Phox-like domain"/>
    <property type="match status" value="1"/>
</dbReference>
<dbReference type="CDD" id="cd22062">
    <property type="entry name" value="WH2_DdVASP-like"/>
    <property type="match status" value="1"/>
</dbReference>
<evidence type="ECO:0000259" key="4">
    <source>
        <dbReference type="PROSITE" id="PS50195"/>
    </source>
</evidence>
<dbReference type="InterPro" id="IPR051837">
    <property type="entry name" value="SortingNexin/PXDomain-PKLike"/>
</dbReference>
<dbReference type="InterPro" id="IPR036871">
    <property type="entry name" value="PX_dom_sf"/>
</dbReference>
<evidence type="ECO:0000256" key="3">
    <source>
        <dbReference type="SAM" id="MobiDB-lite"/>
    </source>
</evidence>
<feature type="compositionally biased region" description="Polar residues" evidence="3">
    <location>
        <begin position="505"/>
        <end position="535"/>
    </location>
</feature>
<dbReference type="InterPro" id="IPR001683">
    <property type="entry name" value="PX_dom"/>
</dbReference>
<dbReference type="SUPFAM" id="SSF64268">
    <property type="entry name" value="PX domain"/>
    <property type="match status" value="1"/>
</dbReference>
<dbReference type="InterPro" id="IPR003124">
    <property type="entry name" value="WH2_dom"/>
</dbReference>
<sequence>MSNILEKKGKGKLDDTIPLKCLIESFVNVDDHTEFVLTVQRGENTDNSWKLQHRYNDFATLYASLTMNLSGTDLVLPPKKKFGNMDSTFLHERRMALQEFMDGVLSGFFSQNIAVKKFLDPSNYSDEIDRVAQQQAAMFFRSEPKWELQENLKDIGWRLRKNYFVVKSKDSAIKKKFLLSWVEHGPDMTLDYETTLLALLHLLTSLQHPYIYPVNYASCTDKGSTVVRSLHPTGSLRDLIFKTKPTLPFVKKYGIVKPRAGLEIADIQRIGRHILEALKLFRDVGWPFGHLHAGNVIVDGHQTWLFDIENGILGLPSVYRSYMMELKCVKNMESMNVYCFGHLLYEMTFGVWLKSATIVNIPENCPLPIKNILLSILNTKSTKSVLPSINDLLAQPFFNQVVIEPCKSSFKVSKFKDSLVQVQNSIETRLRDDQRKLRQFNRLTKARTNLLSEEEKKKRKKSSNKKASVTTSPTVNEESIGKQTTETTRTIGNVNTGTINGNVPRVQQNPTINSATGLTNSVTNSTPNGTVSRPQQNVVNSSVSTVNSNPNLNSSASAGRGALLSSISTFGKGNLKKCKTNDRSAPIV</sequence>
<dbReference type="Pfam" id="PF02205">
    <property type="entry name" value="WH2"/>
    <property type="match status" value="1"/>
</dbReference>
<dbReference type="PANTHER" id="PTHR22999">
    <property type="entry name" value="PX SERINE/THREONINE KINASE PXK"/>
    <property type="match status" value="1"/>
</dbReference>
<keyword evidence="5" id="KW-1185">Reference proteome</keyword>
<dbReference type="Gene3D" id="1.10.510.10">
    <property type="entry name" value="Transferase(Phosphotransferase) domain 1"/>
    <property type="match status" value="1"/>
</dbReference>
<evidence type="ECO:0000313" key="5">
    <source>
        <dbReference type="Proteomes" id="UP001652625"/>
    </source>
</evidence>
<name>A0ABM4C5R2_HYDVU</name>
<evidence type="ECO:0000256" key="1">
    <source>
        <dbReference type="ARBA" id="ARBA00004496"/>
    </source>
</evidence>
<proteinExistence type="predicted"/>
<comment type="subcellular location">
    <subcellularLocation>
        <location evidence="1">Cytoplasm</location>
    </subcellularLocation>
</comment>
<feature type="region of interest" description="Disordered" evidence="3">
    <location>
        <begin position="448"/>
        <end position="535"/>
    </location>
</feature>
<keyword evidence="2" id="KW-0963">Cytoplasm</keyword>
<dbReference type="InterPro" id="IPR011009">
    <property type="entry name" value="Kinase-like_dom_sf"/>
</dbReference>
<feature type="domain" description="PX" evidence="4">
    <location>
        <begin position="13"/>
        <end position="126"/>
    </location>
</feature>
<gene>
    <name evidence="6" type="primary">LOC136082254</name>
</gene>
<feature type="compositionally biased region" description="Polar residues" evidence="3">
    <location>
        <begin position="467"/>
        <end position="486"/>
    </location>
</feature>
<dbReference type="SMART" id="SM00312">
    <property type="entry name" value="PX"/>
    <property type="match status" value="1"/>
</dbReference>
<evidence type="ECO:0000256" key="2">
    <source>
        <dbReference type="ARBA" id="ARBA00022490"/>
    </source>
</evidence>
<dbReference type="PROSITE" id="PS50195">
    <property type="entry name" value="PX"/>
    <property type="match status" value="1"/>
</dbReference>
<accession>A0ABM4C5R2</accession>
<dbReference type="Proteomes" id="UP001652625">
    <property type="component" value="Chromosome 07"/>
</dbReference>
<dbReference type="GeneID" id="136082254"/>
<dbReference type="SUPFAM" id="SSF56112">
    <property type="entry name" value="Protein kinase-like (PK-like)"/>
    <property type="match status" value="1"/>
</dbReference>
<reference evidence="6" key="1">
    <citation type="submission" date="2025-08" db="UniProtKB">
        <authorList>
            <consortium name="RefSeq"/>
        </authorList>
    </citation>
    <scope>IDENTIFICATION</scope>
</reference>
<organism evidence="5 6">
    <name type="scientific">Hydra vulgaris</name>
    <name type="common">Hydra</name>
    <name type="synonym">Hydra attenuata</name>
    <dbReference type="NCBI Taxonomy" id="6087"/>
    <lineage>
        <taxon>Eukaryota</taxon>
        <taxon>Metazoa</taxon>
        <taxon>Cnidaria</taxon>
        <taxon>Hydrozoa</taxon>
        <taxon>Hydroidolina</taxon>
        <taxon>Anthoathecata</taxon>
        <taxon>Aplanulata</taxon>
        <taxon>Hydridae</taxon>
        <taxon>Hydra</taxon>
    </lineage>
</organism>
<protein>
    <submittedName>
        <fullName evidence="6">PX domain-containing protein kinase-like protein isoform X1</fullName>
    </submittedName>
</protein>
<feature type="compositionally biased region" description="Low complexity" evidence="3">
    <location>
        <begin position="487"/>
        <end position="503"/>
    </location>
</feature>
<evidence type="ECO:0000313" key="6">
    <source>
        <dbReference type="RefSeq" id="XP_065656926.1"/>
    </source>
</evidence>